<keyword evidence="8" id="KW-1185">Reference proteome</keyword>
<reference evidence="7 8" key="1">
    <citation type="submission" date="2014-06" db="EMBL/GenBank/DDBJ databases">
        <title>Draft genome sequence of Paenibacillus sp. MSt1.</title>
        <authorList>
            <person name="Aw Y.K."/>
            <person name="Ong K.S."/>
            <person name="Gan H.M."/>
            <person name="Lee S.M."/>
        </authorList>
    </citation>
    <scope>NUCLEOTIDE SEQUENCE [LARGE SCALE GENOMIC DNA]</scope>
    <source>
        <strain evidence="7 8">MSt1</strain>
    </source>
</reference>
<feature type="transmembrane region" description="Helical" evidence="6">
    <location>
        <begin position="185"/>
        <end position="204"/>
    </location>
</feature>
<dbReference type="GO" id="GO:0032153">
    <property type="term" value="C:cell division site"/>
    <property type="evidence" value="ECO:0007669"/>
    <property type="project" value="TreeGrafter"/>
</dbReference>
<evidence type="ECO:0000256" key="5">
    <source>
        <dbReference type="ARBA" id="ARBA00023136"/>
    </source>
</evidence>
<dbReference type="PANTHER" id="PTHR30474">
    <property type="entry name" value="CELL CYCLE PROTEIN"/>
    <property type="match status" value="1"/>
</dbReference>
<dbReference type="GO" id="GO:0008360">
    <property type="term" value="P:regulation of cell shape"/>
    <property type="evidence" value="ECO:0007669"/>
    <property type="project" value="UniProtKB-KW"/>
</dbReference>
<evidence type="ECO:0000313" key="8">
    <source>
        <dbReference type="Proteomes" id="UP000028123"/>
    </source>
</evidence>
<dbReference type="OrthoDB" id="2192428at2"/>
<feature type="transmembrane region" description="Helical" evidence="6">
    <location>
        <begin position="81"/>
        <end position="99"/>
    </location>
</feature>
<feature type="transmembrane region" description="Helical" evidence="6">
    <location>
        <begin position="258"/>
        <end position="278"/>
    </location>
</feature>
<dbReference type="PANTHER" id="PTHR30474:SF1">
    <property type="entry name" value="PEPTIDOGLYCAN GLYCOSYLTRANSFERASE MRDB"/>
    <property type="match status" value="1"/>
</dbReference>
<dbReference type="GO" id="GO:0051301">
    <property type="term" value="P:cell division"/>
    <property type="evidence" value="ECO:0007669"/>
    <property type="project" value="InterPro"/>
</dbReference>
<feature type="transmembrane region" description="Helical" evidence="6">
    <location>
        <begin position="375"/>
        <end position="399"/>
    </location>
</feature>
<gene>
    <name evidence="7" type="ORF">ET33_07680</name>
</gene>
<evidence type="ECO:0000313" key="7">
    <source>
        <dbReference type="EMBL" id="KEQ24615.1"/>
    </source>
</evidence>
<feature type="transmembrane region" description="Helical" evidence="6">
    <location>
        <begin position="146"/>
        <end position="165"/>
    </location>
</feature>
<keyword evidence="4 6" id="KW-1133">Transmembrane helix</keyword>
<evidence type="ECO:0000256" key="2">
    <source>
        <dbReference type="ARBA" id="ARBA00022692"/>
    </source>
</evidence>
<protein>
    <recommendedName>
        <fullName evidence="9">Cell division protein</fullName>
    </recommendedName>
</protein>
<evidence type="ECO:0000256" key="4">
    <source>
        <dbReference type="ARBA" id="ARBA00022989"/>
    </source>
</evidence>
<dbReference type="GO" id="GO:0005886">
    <property type="term" value="C:plasma membrane"/>
    <property type="evidence" value="ECO:0007669"/>
    <property type="project" value="TreeGrafter"/>
</dbReference>
<comment type="subcellular location">
    <subcellularLocation>
        <location evidence="1">Membrane</location>
        <topology evidence="1">Multi-pass membrane protein</topology>
    </subcellularLocation>
</comment>
<feature type="transmembrane region" description="Helical" evidence="6">
    <location>
        <begin position="331"/>
        <end position="355"/>
    </location>
</feature>
<proteinExistence type="predicted"/>
<organism evidence="7 8">
    <name type="scientific">Paenibacillus tyrfis</name>
    <dbReference type="NCBI Taxonomy" id="1501230"/>
    <lineage>
        <taxon>Bacteria</taxon>
        <taxon>Bacillati</taxon>
        <taxon>Bacillota</taxon>
        <taxon>Bacilli</taxon>
        <taxon>Bacillales</taxon>
        <taxon>Paenibacillaceae</taxon>
        <taxon>Paenibacillus</taxon>
    </lineage>
</organism>
<dbReference type="Pfam" id="PF01098">
    <property type="entry name" value="FTSW_RODA_SPOVE"/>
    <property type="match status" value="1"/>
</dbReference>
<feature type="transmembrane region" description="Helical" evidence="6">
    <location>
        <begin position="236"/>
        <end position="251"/>
    </location>
</feature>
<dbReference type="RefSeq" id="WP_036684940.1">
    <property type="nucleotide sequence ID" value="NZ_JNVM01000015.1"/>
</dbReference>
<dbReference type="InterPro" id="IPR047928">
    <property type="entry name" value="Perm_prefix_1"/>
</dbReference>
<name>A0A081P1P2_9BACL</name>
<dbReference type="eggNOG" id="COG0772">
    <property type="taxonomic scope" value="Bacteria"/>
</dbReference>
<accession>A0A081P1P2</accession>
<dbReference type="InterPro" id="IPR001182">
    <property type="entry name" value="FtsW/RodA"/>
</dbReference>
<evidence type="ECO:0000256" key="1">
    <source>
        <dbReference type="ARBA" id="ARBA00004141"/>
    </source>
</evidence>
<dbReference type="Proteomes" id="UP000028123">
    <property type="component" value="Unassembled WGS sequence"/>
</dbReference>
<evidence type="ECO:0000256" key="6">
    <source>
        <dbReference type="SAM" id="Phobius"/>
    </source>
</evidence>
<keyword evidence="5 6" id="KW-0472">Membrane</keyword>
<comment type="caution">
    <text evidence="7">The sequence shown here is derived from an EMBL/GenBank/DDBJ whole genome shotgun (WGS) entry which is preliminary data.</text>
</comment>
<keyword evidence="2 6" id="KW-0812">Transmembrane</keyword>
<evidence type="ECO:0000256" key="3">
    <source>
        <dbReference type="ARBA" id="ARBA00022960"/>
    </source>
</evidence>
<feature type="transmembrane region" description="Helical" evidence="6">
    <location>
        <begin position="405"/>
        <end position="427"/>
    </location>
</feature>
<evidence type="ECO:0008006" key="9">
    <source>
        <dbReference type="Google" id="ProtNLM"/>
    </source>
</evidence>
<sequence>MIREHENVRDYLSSVCSQIRARELHKDIRRELESHLEELALDKEAEGASREEAIAWAIRQMGDPVTVGRELHLVHKPRMHWGLLLGFIAFLGLGVFAMYGIESSYAVMRSNSLDGVGFAIRKMFFIALGLPVLLLFYFMDYRKLKAWSLLMYWVAGAGMVCTILFGRQVNGARSYFAFGSFAVDWTVISSYLFIAAAAGLLLDWRRQKRNFWLKSMLAFVLVPFVLYAMVPSLSTILFYLISYGILCSVVTRKWWLALLQTGGTLLLLSGAFLIRYYLSQRVLAFLNPDRDPSGAGYMYIQMKEALSSAGWWGHGFGAVNPKLPYIHSELILTYLVYSFGWGIGIAVAGAAVYFVTRMLHSLGQVRETYGKMLIVAAASILGAQFGYCIVMSLGLLPLISVAFPFVSYGGTHTLVEMAVIGLVLGIYRRKDMIRLGRTF</sequence>
<feature type="transmembrane region" description="Helical" evidence="6">
    <location>
        <begin position="211"/>
        <end position="230"/>
    </location>
</feature>
<dbReference type="AlphaFoldDB" id="A0A081P1P2"/>
<dbReference type="GO" id="GO:0015648">
    <property type="term" value="F:lipid-linked peptidoglycan transporter activity"/>
    <property type="evidence" value="ECO:0007669"/>
    <property type="project" value="TreeGrafter"/>
</dbReference>
<feature type="transmembrane region" description="Helical" evidence="6">
    <location>
        <begin position="119"/>
        <end position="139"/>
    </location>
</feature>
<dbReference type="EMBL" id="JNVM01000015">
    <property type="protein sequence ID" value="KEQ24615.1"/>
    <property type="molecule type" value="Genomic_DNA"/>
</dbReference>
<keyword evidence="3" id="KW-0133">Cell shape</keyword>
<dbReference type="NCBIfam" id="NF038403">
    <property type="entry name" value="perm_prefix_1"/>
    <property type="match status" value="1"/>
</dbReference>